<reference evidence="1" key="1">
    <citation type="submission" date="2022-01" db="EMBL/GenBank/DDBJ databases">
        <authorList>
            <person name="King R."/>
        </authorList>
    </citation>
    <scope>NUCLEOTIDE SEQUENCE</scope>
</reference>
<dbReference type="AlphaFoldDB" id="A0A9N9WWL6"/>
<dbReference type="Gene3D" id="2.40.128.20">
    <property type="match status" value="1"/>
</dbReference>
<dbReference type="InterPro" id="IPR012674">
    <property type="entry name" value="Calycin"/>
</dbReference>
<keyword evidence="2" id="KW-1185">Reference proteome</keyword>
<evidence type="ECO:0000313" key="1">
    <source>
        <dbReference type="EMBL" id="CAG9806777.1"/>
    </source>
</evidence>
<name>A0A9N9WWL6_9DIPT</name>
<dbReference type="OrthoDB" id="412780at2759"/>
<dbReference type="EMBL" id="OU895879">
    <property type="protein sequence ID" value="CAG9806777.1"/>
    <property type="molecule type" value="Genomic_DNA"/>
</dbReference>
<evidence type="ECO:0000313" key="2">
    <source>
        <dbReference type="Proteomes" id="UP001153620"/>
    </source>
</evidence>
<dbReference type="Proteomes" id="UP001153620">
    <property type="component" value="Chromosome 3"/>
</dbReference>
<protein>
    <submittedName>
        <fullName evidence="1">Uncharacterized protein</fullName>
    </submittedName>
</protein>
<organism evidence="1 2">
    <name type="scientific">Chironomus riparius</name>
    <dbReference type="NCBI Taxonomy" id="315576"/>
    <lineage>
        <taxon>Eukaryota</taxon>
        <taxon>Metazoa</taxon>
        <taxon>Ecdysozoa</taxon>
        <taxon>Arthropoda</taxon>
        <taxon>Hexapoda</taxon>
        <taxon>Insecta</taxon>
        <taxon>Pterygota</taxon>
        <taxon>Neoptera</taxon>
        <taxon>Endopterygota</taxon>
        <taxon>Diptera</taxon>
        <taxon>Nematocera</taxon>
        <taxon>Chironomoidea</taxon>
        <taxon>Chironomidae</taxon>
        <taxon>Chironominae</taxon>
        <taxon>Chironomus</taxon>
    </lineage>
</organism>
<accession>A0A9N9WWL6</accession>
<dbReference type="SUPFAM" id="SSF50814">
    <property type="entry name" value="Lipocalins"/>
    <property type="match status" value="1"/>
</dbReference>
<gene>
    <name evidence="1" type="ORF">CHIRRI_LOCUS9631</name>
</gene>
<sequence>MEIDDFFGIVYKLDSIEGGDRYCDYMGIGIGKLGGIYNKHQFIMLKPSCCGFDYNLMEQKGCNRYQNSYRARQNYRELTLHNGICRSSLKIVGNRIIHDQKGRRHIVTVREFSEERMRTTITVDSAVTLVKHYVKVARKTVM</sequence>
<reference evidence="1" key="2">
    <citation type="submission" date="2022-10" db="EMBL/GenBank/DDBJ databases">
        <authorList>
            <consortium name="ENA_rothamsted_submissions"/>
            <consortium name="culmorum"/>
            <person name="King R."/>
        </authorList>
    </citation>
    <scope>NUCLEOTIDE SEQUENCE</scope>
</reference>
<proteinExistence type="predicted"/>